<dbReference type="RefSeq" id="XP_018069189.1">
    <property type="nucleotide sequence ID" value="XM_018220055.1"/>
</dbReference>
<dbReference type="InterPro" id="IPR020846">
    <property type="entry name" value="MFS_dom"/>
</dbReference>
<dbReference type="PROSITE" id="PS50850">
    <property type="entry name" value="MFS"/>
    <property type="match status" value="1"/>
</dbReference>
<dbReference type="InParanoid" id="A0A194X450"/>
<dbReference type="Gene3D" id="1.20.1250.20">
    <property type="entry name" value="MFS general substrate transporter like domains"/>
    <property type="match status" value="1"/>
</dbReference>
<dbReference type="GO" id="GO:0022857">
    <property type="term" value="F:transmembrane transporter activity"/>
    <property type="evidence" value="ECO:0007669"/>
    <property type="project" value="InterPro"/>
</dbReference>
<dbReference type="Proteomes" id="UP000070700">
    <property type="component" value="Unassembled WGS sequence"/>
</dbReference>
<protein>
    <submittedName>
        <fullName evidence="9">MFS general substrate transporter</fullName>
    </submittedName>
</protein>
<dbReference type="OrthoDB" id="3639251at2759"/>
<keyword evidence="5 7" id="KW-0472">Membrane</keyword>
<dbReference type="FunFam" id="1.20.1250.20:FF:000065">
    <property type="entry name" value="Putative MFS pantothenate transporter"/>
    <property type="match status" value="1"/>
</dbReference>
<name>A0A194X450_MOLSC</name>
<comment type="subcellular location">
    <subcellularLocation>
        <location evidence="1">Membrane</location>
        <topology evidence="1">Multi-pass membrane protein</topology>
    </subcellularLocation>
</comment>
<dbReference type="SUPFAM" id="SSF103473">
    <property type="entry name" value="MFS general substrate transporter"/>
    <property type="match status" value="1"/>
</dbReference>
<evidence type="ECO:0000259" key="8">
    <source>
        <dbReference type="PROSITE" id="PS50850"/>
    </source>
</evidence>
<keyword evidence="2" id="KW-0813">Transport</keyword>
<comment type="similarity">
    <text evidence="6">Belongs to the major facilitator superfamily. Allantoate permease family.</text>
</comment>
<dbReference type="GeneID" id="28829781"/>
<dbReference type="InterPro" id="IPR011701">
    <property type="entry name" value="MFS"/>
</dbReference>
<dbReference type="PANTHER" id="PTHR43791:SF43">
    <property type="entry name" value="MAJOR FACILITATOR SUPERFAMILY (MFS) PROFILE DOMAIN-CONTAINING PROTEIN"/>
    <property type="match status" value="1"/>
</dbReference>
<keyword evidence="3 7" id="KW-0812">Transmembrane</keyword>
<dbReference type="EMBL" id="KQ947419">
    <property type="protein sequence ID" value="KUJ14834.1"/>
    <property type="molecule type" value="Genomic_DNA"/>
</dbReference>
<keyword evidence="4 7" id="KW-1133">Transmembrane helix</keyword>
<dbReference type="KEGG" id="psco:LY89DRAFT_735899"/>
<feature type="transmembrane region" description="Helical" evidence="7">
    <location>
        <begin position="158"/>
        <end position="181"/>
    </location>
</feature>
<evidence type="ECO:0000256" key="2">
    <source>
        <dbReference type="ARBA" id="ARBA00022448"/>
    </source>
</evidence>
<evidence type="ECO:0000256" key="4">
    <source>
        <dbReference type="ARBA" id="ARBA00022989"/>
    </source>
</evidence>
<evidence type="ECO:0000313" key="10">
    <source>
        <dbReference type="Proteomes" id="UP000070700"/>
    </source>
</evidence>
<dbReference type="GO" id="GO:0016020">
    <property type="term" value="C:membrane"/>
    <property type="evidence" value="ECO:0007669"/>
    <property type="project" value="UniProtKB-SubCell"/>
</dbReference>
<evidence type="ECO:0000313" key="9">
    <source>
        <dbReference type="EMBL" id="KUJ14834.1"/>
    </source>
</evidence>
<feature type="transmembrane region" description="Helical" evidence="7">
    <location>
        <begin position="226"/>
        <end position="249"/>
    </location>
</feature>
<keyword evidence="10" id="KW-1185">Reference proteome</keyword>
<organism evidence="9 10">
    <name type="scientific">Mollisia scopiformis</name>
    <name type="common">Conifer needle endophyte fungus</name>
    <name type="synonym">Phialocephala scopiformis</name>
    <dbReference type="NCBI Taxonomy" id="149040"/>
    <lineage>
        <taxon>Eukaryota</taxon>
        <taxon>Fungi</taxon>
        <taxon>Dikarya</taxon>
        <taxon>Ascomycota</taxon>
        <taxon>Pezizomycotina</taxon>
        <taxon>Leotiomycetes</taxon>
        <taxon>Helotiales</taxon>
        <taxon>Mollisiaceae</taxon>
        <taxon>Mollisia</taxon>
    </lineage>
</organism>
<dbReference type="AlphaFoldDB" id="A0A194X450"/>
<evidence type="ECO:0000256" key="1">
    <source>
        <dbReference type="ARBA" id="ARBA00004141"/>
    </source>
</evidence>
<dbReference type="Pfam" id="PF07690">
    <property type="entry name" value="MFS_1"/>
    <property type="match status" value="1"/>
</dbReference>
<evidence type="ECO:0000256" key="6">
    <source>
        <dbReference type="ARBA" id="ARBA00037968"/>
    </source>
</evidence>
<accession>A0A194X450</accession>
<dbReference type="InterPro" id="IPR036259">
    <property type="entry name" value="MFS_trans_sf"/>
</dbReference>
<feature type="domain" description="Major facilitator superfamily (MFS) profile" evidence="8">
    <location>
        <begin position="67"/>
        <end position="259"/>
    </location>
</feature>
<proteinExistence type="inferred from homology"/>
<sequence length="259" mass="28823">MGIPEDGKQLTAIGVATSDSSVSRRDLEFRIPPAKRTLGKRILAVIWDSLDKSPQERALIAKFDWFILSYVCIAYFVKYLDQTNVSNAYVSGMKEDLDLKGNDLNLLTTYWTVGYILGQFPSQMMMTKIRPSIWLPAMEIVWSILTICVAGAKNVNTVYALRFFIGLFEASSYAGIMTLLGNWYQPAELGKRACIFQASSSAAQMFSGYLQAALYSGMNGKVGLPAWKWLFVFDGIIGIPIALYGFWAIPDAPSTSRSR</sequence>
<reference evidence="9 10" key="1">
    <citation type="submission" date="2015-10" db="EMBL/GenBank/DDBJ databases">
        <title>Full genome of DAOMC 229536 Phialocephala scopiformis, a fungal endophyte of spruce producing the potent anti-insectan compound rugulosin.</title>
        <authorList>
            <consortium name="DOE Joint Genome Institute"/>
            <person name="Walker A.K."/>
            <person name="Frasz S.L."/>
            <person name="Seifert K.A."/>
            <person name="Miller J.D."/>
            <person name="Mondo S.J."/>
            <person name="Labutti K."/>
            <person name="Lipzen A."/>
            <person name="Dockter R."/>
            <person name="Kennedy M."/>
            <person name="Grigoriev I.V."/>
            <person name="Spatafora J.W."/>
        </authorList>
    </citation>
    <scope>NUCLEOTIDE SEQUENCE [LARGE SCALE GENOMIC DNA]</scope>
    <source>
        <strain evidence="9 10">CBS 120377</strain>
    </source>
</reference>
<feature type="transmembrane region" description="Helical" evidence="7">
    <location>
        <begin position="133"/>
        <end position="152"/>
    </location>
</feature>
<evidence type="ECO:0000256" key="7">
    <source>
        <dbReference type="SAM" id="Phobius"/>
    </source>
</evidence>
<evidence type="ECO:0000256" key="5">
    <source>
        <dbReference type="ARBA" id="ARBA00023136"/>
    </source>
</evidence>
<evidence type="ECO:0000256" key="3">
    <source>
        <dbReference type="ARBA" id="ARBA00022692"/>
    </source>
</evidence>
<gene>
    <name evidence="9" type="ORF">LY89DRAFT_735899</name>
</gene>
<dbReference type="PANTHER" id="PTHR43791">
    <property type="entry name" value="PERMEASE-RELATED"/>
    <property type="match status" value="1"/>
</dbReference>